<dbReference type="EMBL" id="JBHLXE010000020">
    <property type="protein sequence ID" value="MFC0178884.1"/>
    <property type="molecule type" value="Genomic_DNA"/>
</dbReference>
<gene>
    <name evidence="1" type="ORF">ACFFIT_02045</name>
</gene>
<evidence type="ECO:0000313" key="2">
    <source>
        <dbReference type="Proteomes" id="UP001589758"/>
    </source>
</evidence>
<protein>
    <submittedName>
        <fullName evidence="1">Uncharacterized protein</fullName>
    </submittedName>
</protein>
<sequence length="62" mass="7126">MEQVIENAAESHQKAFRFSNCSKECIKSQLEGYYLDKCEDSRIKPIDKNGLPMTDESIGNRE</sequence>
<proteinExistence type="predicted"/>
<organism evidence="1 2">
    <name type="scientific">Thorsellia kenyensis</name>
    <dbReference type="NCBI Taxonomy" id="1549888"/>
    <lineage>
        <taxon>Bacteria</taxon>
        <taxon>Pseudomonadati</taxon>
        <taxon>Pseudomonadota</taxon>
        <taxon>Gammaproteobacteria</taxon>
        <taxon>Enterobacterales</taxon>
        <taxon>Thorselliaceae</taxon>
        <taxon>Thorsellia</taxon>
    </lineage>
</organism>
<keyword evidence="2" id="KW-1185">Reference proteome</keyword>
<dbReference type="Proteomes" id="UP001589758">
    <property type="component" value="Unassembled WGS sequence"/>
</dbReference>
<accession>A0ABV6C7E7</accession>
<evidence type="ECO:0000313" key="1">
    <source>
        <dbReference type="EMBL" id="MFC0178884.1"/>
    </source>
</evidence>
<name>A0ABV6C7E7_9GAMM</name>
<comment type="caution">
    <text evidence="1">The sequence shown here is derived from an EMBL/GenBank/DDBJ whole genome shotgun (WGS) entry which is preliminary data.</text>
</comment>
<dbReference type="RefSeq" id="WP_385875926.1">
    <property type="nucleotide sequence ID" value="NZ_JBHLXE010000020.1"/>
</dbReference>
<reference evidence="1 2" key="1">
    <citation type="submission" date="2024-09" db="EMBL/GenBank/DDBJ databases">
        <authorList>
            <person name="Sun Q."/>
            <person name="Mori K."/>
        </authorList>
    </citation>
    <scope>NUCLEOTIDE SEQUENCE [LARGE SCALE GENOMIC DNA]</scope>
    <source>
        <strain evidence="1 2">CCM 8545</strain>
    </source>
</reference>